<name>A0A2U1Q666_ARTAN</name>
<comment type="similarity">
    <text evidence="5">Belongs to the CAF1 family.</text>
</comment>
<evidence type="ECO:0000256" key="15">
    <source>
        <dbReference type="ARBA" id="ARBA00023163"/>
    </source>
</evidence>
<gene>
    <name evidence="18" type="ORF">CTI12_AA069840</name>
</gene>
<protein>
    <recommendedName>
        <fullName evidence="7">poly(A)-specific ribonuclease</fullName>
        <ecNumber evidence="7">3.1.13.4</ecNumber>
    </recommendedName>
</protein>
<dbReference type="Pfam" id="PF04857">
    <property type="entry name" value="CAF1"/>
    <property type="match status" value="2"/>
</dbReference>
<dbReference type="EC" id="3.1.13.4" evidence="7"/>
<keyword evidence="13" id="KW-0694">RNA-binding</keyword>
<evidence type="ECO:0000256" key="13">
    <source>
        <dbReference type="ARBA" id="ARBA00022884"/>
    </source>
</evidence>
<evidence type="ECO:0000256" key="17">
    <source>
        <dbReference type="ARBA" id="ARBA00025148"/>
    </source>
</evidence>
<keyword evidence="10" id="KW-0479">Metal-binding</keyword>
<evidence type="ECO:0000256" key="6">
    <source>
        <dbReference type="ARBA" id="ARBA00011757"/>
    </source>
</evidence>
<evidence type="ECO:0000256" key="1">
    <source>
        <dbReference type="ARBA" id="ARBA00001663"/>
    </source>
</evidence>
<dbReference type="SUPFAM" id="SSF53098">
    <property type="entry name" value="Ribonuclease H-like"/>
    <property type="match status" value="1"/>
</dbReference>
<comment type="subcellular location">
    <subcellularLocation>
        <location evidence="4">Cytoplasm</location>
    </subcellularLocation>
    <subcellularLocation>
        <location evidence="3">Nucleus</location>
    </subcellularLocation>
</comment>
<proteinExistence type="inferred from homology"/>
<reference evidence="18 19" key="1">
    <citation type="journal article" date="2018" name="Mol. Plant">
        <title>The genome of Artemisia annua provides insight into the evolution of Asteraceae family and artemisinin biosynthesis.</title>
        <authorList>
            <person name="Shen Q."/>
            <person name="Zhang L."/>
            <person name="Liao Z."/>
            <person name="Wang S."/>
            <person name="Yan T."/>
            <person name="Shi P."/>
            <person name="Liu M."/>
            <person name="Fu X."/>
            <person name="Pan Q."/>
            <person name="Wang Y."/>
            <person name="Lv Z."/>
            <person name="Lu X."/>
            <person name="Zhang F."/>
            <person name="Jiang W."/>
            <person name="Ma Y."/>
            <person name="Chen M."/>
            <person name="Hao X."/>
            <person name="Li L."/>
            <person name="Tang Y."/>
            <person name="Lv G."/>
            <person name="Zhou Y."/>
            <person name="Sun X."/>
            <person name="Brodelius P.E."/>
            <person name="Rose J.K.C."/>
            <person name="Tang K."/>
        </authorList>
    </citation>
    <scope>NUCLEOTIDE SEQUENCE [LARGE SCALE GENOMIC DNA]</scope>
    <source>
        <strain evidence="19">cv. Huhao1</strain>
        <tissue evidence="18">Leaf</tissue>
    </source>
</reference>
<evidence type="ECO:0000256" key="7">
    <source>
        <dbReference type="ARBA" id="ARBA00012161"/>
    </source>
</evidence>
<comment type="subunit">
    <text evidence="6">Component of the CCR4-NOT complex, at least composed of CRR4 and CAF1 proteins.</text>
</comment>
<evidence type="ECO:0000256" key="2">
    <source>
        <dbReference type="ARBA" id="ARBA00001968"/>
    </source>
</evidence>
<organism evidence="18 19">
    <name type="scientific">Artemisia annua</name>
    <name type="common">Sweet wormwood</name>
    <dbReference type="NCBI Taxonomy" id="35608"/>
    <lineage>
        <taxon>Eukaryota</taxon>
        <taxon>Viridiplantae</taxon>
        <taxon>Streptophyta</taxon>
        <taxon>Embryophyta</taxon>
        <taxon>Tracheophyta</taxon>
        <taxon>Spermatophyta</taxon>
        <taxon>Magnoliopsida</taxon>
        <taxon>eudicotyledons</taxon>
        <taxon>Gunneridae</taxon>
        <taxon>Pentapetalae</taxon>
        <taxon>asterids</taxon>
        <taxon>campanulids</taxon>
        <taxon>Asterales</taxon>
        <taxon>Asteraceae</taxon>
        <taxon>Asteroideae</taxon>
        <taxon>Anthemideae</taxon>
        <taxon>Artemisiinae</taxon>
        <taxon>Artemisia</taxon>
    </lineage>
</organism>
<dbReference type="InterPro" id="IPR036397">
    <property type="entry name" value="RNaseH_sf"/>
</dbReference>
<evidence type="ECO:0000256" key="12">
    <source>
        <dbReference type="ARBA" id="ARBA00022839"/>
    </source>
</evidence>
<comment type="caution">
    <text evidence="18">The sequence shown here is derived from an EMBL/GenBank/DDBJ whole genome shotgun (WGS) entry which is preliminary data.</text>
</comment>
<evidence type="ECO:0000256" key="14">
    <source>
        <dbReference type="ARBA" id="ARBA00023015"/>
    </source>
</evidence>
<dbReference type="GO" id="GO:0004535">
    <property type="term" value="F:poly(A)-specific ribonuclease activity"/>
    <property type="evidence" value="ECO:0007669"/>
    <property type="project" value="UniProtKB-EC"/>
</dbReference>
<dbReference type="InterPro" id="IPR039637">
    <property type="entry name" value="CNOT7/CNOT8/Pop2"/>
</dbReference>
<keyword evidence="12" id="KW-0269">Exonuclease</keyword>
<dbReference type="GO" id="GO:0046872">
    <property type="term" value="F:metal ion binding"/>
    <property type="evidence" value="ECO:0007669"/>
    <property type="project" value="UniProtKB-KW"/>
</dbReference>
<dbReference type="Proteomes" id="UP000245207">
    <property type="component" value="Unassembled WGS sequence"/>
</dbReference>
<sequence>MANVQPGFEFREVWSDNLDHEFALIREIVDKYTNVAMDTEFPGVVVKPIPEVIMNTDYTYLKMRRNVDLCKLIQLGLTFSDEDGNHPTCGSEKRCVWQFNFREFNSEEDCCNIDSINMLKDSGIDFKKNRGMGVEAKKFGELLMSSGVVSNEDICWATFHGGYDFGYLIKLLTGKNLPETQEEFFELMNVFFPRVYDIKHIIRYHDFLRGGLNRVAMTMGVERFGVSHQSGSDSLLTCHCFQKLKENYLKRPLETYVGRLFDLGDQEVVQNR</sequence>
<dbReference type="EMBL" id="PKPP01000379">
    <property type="protein sequence ID" value="PWA93504.1"/>
    <property type="molecule type" value="Genomic_DNA"/>
</dbReference>
<keyword evidence="9" id="KW-0540">Nuclease</keyword>
<evidence type="ECO:0000256" key="11">
    <source>
        <dbReference type="ARBA" id="ARBA00022801"/>
    </source>
</evidence>
<comment type="function">
    <text evidence="17">Ubiquitous transcription factor required for a diverse set of processes. It is a component of the CCR4 complex involved in the control of gene expression.</text>
</comment>
<keyword evidence="15" id="KW-0804">Transcription</keyword>
<keyword evidence="14" id="KW-0805">Transcription regulation</keyword>
<evidence type="ECO:0000256" key="16">
    <source>
        <dbReference type="ARBA" id="ARBA00023242"/>
    </source>
</evidence>
<dbReference type="InterPro" id="IPR012337">
    <property type="entry name" value="RNaseH-like_sf"/>
</dbReference>
<evidence type="ECO:0000256" key="9">
    <source>
        <dbReference type="ARBA" id="ARBA00022722"/>
    </source>
</evidence>
<evidence type="ECO:0000313" key="19">
    <source>
        <dbReference type="Proteomes" id="UP000245207"/>
    </source>
</evidence>
<dbReference type="GO" id="GO:0005634">
    <property type="term" value="C:nucleus"/>
    <property type="evidence" value="ECO:0007669"/>
    <property type="project" value="UniProtKB-SubCell"/>
</dbReference>
<dbReference type="PANTHER" id="PTHR10797">
    <property type="entry name" value="CCR4-NOT TRANSCRIPTION COMPLEX SUBUNIT"/>
    <property type="match status" value="1"/>
</dbReference>
<accession>A0A2U1Q666</accession>
<evidence type="ECO:0000256" key="4">
    <source>
        <dbReference type="ARBA" id="ARBA00004496"/>
    </source>
</evidence>
<dbReference type="InterPro" id="IPR006941">
    <property type="entry name" value="RNase_CAF1"/>
</dbReference>
<dbReference type="AlphaFoldDB" id="A0A2U1Q666"/>
<evidence type="ECO:0000256" key="5">
    <source>
        <dbReference type="ARBA" id="ARBA00008372"/>
    </source>
</evidence>
<comment type="catalytic activity">
    <reaction evidence="1">
        <text>Exonucleolytic cleavage of poly(A) to 5'-AMP.</text>
        <dbReference type="EC" id="3.1.13.4"/>
    </reaction>
</comment>
<dbReference type="GO" id="GO:0030014">
    <property type="term" value="C:CCR4-NOT complex"/>
    <property type="evidence" value="ECO:0007669"/>
    <property type="project" value="InterPro"/>
</dbReference>
<keyword evidence="16" id="KW-0539">Nucleus</keyword>
<dbReference type="STRING" id="35608.A0A2U1Q666"/>
<dbReference type="Gene3D" id="3.30.420.10">
    <property type="entry name" value="Ribonuclease H-like superfamily/Ribonuclease H"/>
    <property type="match status" value="1"/>
</dbReference>
<evidence type="ECO:0000313" key="18">
    <source>
        <dbReference type="EMBL" id="PWA93504.1"/>
    </source>
</evidence>
<keyword evidence="19" id="KW-1185">Reference proteome</keyword>
<evidence type="ECO:0000256" key="3">
    <source>
        <dbReference type="ARBA" id="ARBA00004123"/>
    </source>
</evidence>
<dbReference type="GO" id="GO:0005737">
    <property type="term" value="C:cytoplasm"/>
    <property type="evidence" value="ECO:0007669"/>
    <property type="project" value="UniProtKB-SubCell"/>
</dbReference>
<dbReference type="GO" id="GO:0003723">
    <property type="term" value="F:RNA binding"/>
    <property type="evidence" value="ECO:0007669"/>
    <property type="project" value="UniProtKB-KW"/>
</dbReference>
<evidence type="ECO:0000256" key="10">
    <source>
        <dbReference type="ARBA" id="ARBA00022723"/>
    </source>
</evidence>
<evidence type="ECO:0000256" key="8">
    <source>
        <dbReference type="ARBA" id="ARBA00022490"/>
    </source>
</evidence>
<dbReference type="OrthoDB" id="1164111at2759"/>
<comment type="cofactor">
    <cofactor evidence="2">
        <name>a divalent metal cation</name>
        <dbReference type="ChEBI" id="CHEBI:60240"/>
    </cofactor>
</comment>
<keyword evidence="8" id="KW-0963">Cytoplasm</keyword>
<keyword evidence="11" id="KW-0378">Hydrolase</keyword>